<feature type="region of interest" description="Disordered" evidence="15">
    <location>
        <begin position="242"/>
        <end position="268"/>
    </location>
</feature>
<dbReference type="InterPro" id="IPR050396">
    <property type="entry name" value="Glycosyltr_51/Transpeptidase"/>
</dbReference>
<comment type="similarity">
    <text evidence="3">In the N-terminal section; belongs to the glycosyltransferase 51 family.</text>
</comment>
<dbReference type="EC" id="2.4.1.129" evidence="19"/>
<keyword evidence="16" id="KW-0812">Transmembrane</keyword>
<comment type="catalytic activity">
    <reaction evidence="13">
        <text>Preferential cleavage: (Ac)2-L-Lys-D-Ala-|-D-Ala. Also transpeptidation of peptidyl-alanyl moieties that are N-acyl substituents of D-alanine.</text>
        <dbReference type="EC" id="3.4.16.4"/>
    </reaction>
</comment>
<keyword evidence="4" id="KW-0121">Carboxypeptidase</keyword>
<evidence type="ECO:0000256" key="15">
    <source>
        <dbReference type="SAM" id="MobiDB-lite"/>
    </source>
</evidence>
<comment type="catalytic activity">
    <reaction evidence="14">
        <text>[GlcNAc-(1-&gt;4)-Mur2Ac(oyl-L-Ala-gamma-D-Glu-L-Lys-D-Ala-D-Ala)](n)-di-trans,octa-cis-undecaprenyl diphosphate + beta-D-GlcNAc-(1-&gt;4)-Mur2Ac(oyl-L-Ala-gamma-D-Glu-L-Lys-D-Ala-D-Ala)-di-trans,octa-cis-undecaprenyl diphosphate = [GlcNAc-(1-&gt;4)-Mur2Ac(oyl-L-Ala-gamma-D-Glu-L-Lys-D-Ala-D-Ala)](n+1)-di-trans,octa-cis-undecaprenyl diphosphate + di-trans,octa-cis-undecaprenyl diphosphate + H(+)</text>
        <dbReference type="Rhea" id="RHEA:23708"/>
        <dbReference type="Rhea" id="RHEA-COMP:9602"/>
        <dbReference type="Rhea" id="RHEA-COMP:9603"/>
        <dbReference type="ChEBI" id="CHEBI:15378"/>
        <dbReference type="ChEBI" id="CHEBI:58405"/>
        <dbReference type="ChEBI" id="CHEBI:60033"/>
        <dbReference type="ChEBI" id="CHEBI:78435"/>
        <dbReference type="EC" id="2.4.99.28"/>
    </reaction>
</comment>
<dbReference type="AlphaFoldDB" id="A0A6J4M028"/>
<keyword evidence="5" id="KW-0645">Protease</keyword>
<feature type="region of interest" description="Disordered" evidence="15">
    <location>
        <begin position="726"/>
        <end position="795"/>
    </location>
</feature>
<dbReference type="InterPro" id="IPR001264">
    <property type="entry name" value="Glyco_trans_51"/>
</dbReference>
<evidence type="ECO:0000256" key="11">
    <source>
        <dbReference type="ARBA" id="ARBA00023268"/>
    </source>
</evidence>
<evidence type="ECO:0000256" key="16">
    <source>
        <dbReference type="SAM" id="Phobius"/>
    </source>
</evidence>
<dbReference type="SUPFAM" id="SSF53955">
    <property type="entry name" value="Lysozyme-like"/>
    <property type="match status" value="1"/>
</dbReference>
<dbReference type="PANTHER" id="PTHR32282">
    <property type="entry name" value="BINDING PROTEIN TRANSPEPTIDASE, PUTATIVE-RELATED"/>
    <property type="match status" value="1"/>
</dbReference>
<keyword evidence="11" id="KW-0511">Multifunctional enzyme</keyword>
<dbReference type="InterPro" id="IPR036950">
    <property type="entry name" value="PBP_transglycosylase"/>
</dbReference>
<accession>A0A6J4M028</accession>
<keyword evidence="16" id="KW-1133">Transmembrane helix</keyword>
<keyword evidence="8 19" id="KW-0378">Hydrolase</keyword>
<protein>
    <submittedName>
        <fullName evidence="19">Multimodular transpeptidase-transglycosylase</fullName>
        <ecNumber evidence="19">2.4.1.129</ecNumber>
        <ecNumber evidence="19">3.4.-.-</ecNumber>
    </submittedName>
</protein>
<proteinExistence type="inferred from homology"/>
<dbReference type="EC" id="3.4.-.-" evidence="19"/>
<sequence length="795" mass="86410">MPLRRKLLIGLGIFAALGLGAFGWLWFAPCGFGGCAPVGDLEKYQAEGSQLFDMNGKSMGTLASVNRRIVPLDSMPKYMPLAVLSVEDRRFYSHGGVDWKRFLGALFRNVRAGGVEEGGSTITMQLARNLFPDQLNYREQSMRRKVLEVRIARQIEGAFSKDKILELYLNHVYMGEGAYGVDAAARTYFGKPASRLTLAEAALIGGLPQSPSRINPRESREKAKKRRDLVLREMAKGGHITPAQAAEAQESPIRLARRPPSSQRGSYFQERVRRELEERVPAELFTAGLRIYTTLDPVAQRAAEEEMARQADAIEAGRFGAYRHPTYPEAKGETDEGATAYLQGFAVVMEAETGAVRALVSGRDYDDSKFDRVYQGMRQPGSAFKPFVYLTALEQSVAPTTRFEDSPLKLALSGGGTWEPKNYTGRYDGPITVRDALARSKNTVTVRIAQQVGMGAVIRRARDMGITTDIPNVPATALGSAEVRPIQLVSAYAALANGGHVTDPYVIQRIEDSKGEVLYEAAPRRERAVDPAAAFVLTSMLRDVVDRGTGTPVRAAGFRGPAAGKTGTTNGATDIWFVGYTPELVGAVWFGLDRPATIVRGASGGTIAAPVWGRMMARIYANRKMPPAWSPPRGVLTETVDRATGFAVDPSCPARGDTYTEYFVNSRPARPFCDPGAYAGMAMDTAWMDEEVGAYAYDLPPGSYDPDTVGVGDLRAKGIDWPELEERRRGADTVAVPLPGNVGTVPRTTTPPPSTRPARPRETTPPPREPRQEPRVIGDPVPPPPPDTTGAGAGR</sequence>
<dbReference type="InterPro" id="IPR001460">
    <property type="entry name" value="PCN-bd_Tpept"/>
</dbReference>
<keyword evidence="10" id="KW-0573">Peptidoglycan synthesis</keyword>
<comment type="similarity">
    <text evidence="2">In the C-terminal section; belongs to the transpeptidase family.</text>
</comment>
<keyword evidence="9" id="KW-0133">Cell shape</keyword>
<dbReference type="GO" id="GO:0009002">
    <property type="term" value="F:serine-type D-Ala-D-Ala carboxypeptidase activity"/>
    <property type="evidence" value="ECO:0007669"/>
    <property type="project" value="UniProtKB-EC"/>
</dbReference>
<dbReference type="PANTHER" id="PTHR32282:SF33">
    <property type="entry name" value="PEPTIDOGLYCAN GLYCOSYLTRANSFERASE"/>
    <property type="match status" value="1"/>
</dbReference>
<evidence type="ECO:0000256" key="7">
    <source>
        <dbReference type="ARBA" id="ARBA00022679"/>
    </source>
</evidence>
<evidence type="ECO:0000256" key="14">
    <source>
        <dbReference type="ARBA" id="ARBA00049902"/>
    </source>
</evidence>
<dbReference type="Gene3D" id="3.40.710.10">
    <property type="entry name" value="DD-peptidase/beta-lactamase superfamily"/>
    <property type="match status" value="1"/>
</dbReference>
<feature type="transmembrane region" description="Helical" evidence="16">
    <location>
        <begin position="7"/>
        <end position="27"/>
    </location>
</feature>
<dbReference type="GO" id="GO:0008955">
    <property type="term" value="F:peptidoglycan glycosyltransferase activity"/>
    <property type="evidence" value="ECO:0007669"/>
    <property type="project" value="UniProtKB-EC"/>
</dbReference>
<evidence type="ECO:0000256" key="1">
    <source>
        <dbReference type="ARBA" id="ARBA00004752"/>
    </source>
</evidence>
<keyword evidence="12" id="KW-0961">Cell wall biogenesis/degradation</keyword>
<dbReference type="InterPro" id="IPR023346">
    <property type="entry name" value="Lysozyme-like_dom_sf"/>
</dbReference>
<keyword evidence="16" id="KW-0472">Membrane</keyword>
<dbReference type="GO" id="GO:0008658">
    <property type="term" value="F:penicillin binding"/>
    <property type="evidence" value="ECO:0007669"/>
    <property type="project" value="InterPro"/>
</dbReference>
<evidence type="ECO:0000256" key="2">
    <source>
        <dbReference type="ARBA" id="ARBA00007090"/>
    </source>
</evidence>
<comment type="pathway">
    <text evidence="1">Cell wall biogenesis; peptidoglycan biosynthesis.</text>
</comment>
<evidence type="ECO:0000313" key="19">
    <source>
        <dbReference type="EMBL" id="CAA9345499.1"/>
    </source>
</evidence>
<feature type="domain" description="Penicillin-binding protein transpeptidase" evidence="17">
    <location>
        <begin position="344"/>
        <end position="614"/>
    </location>
</feature>
<evidence type="ECO:0000256" key="13">
    <source>
        <dbReference type="ARBA" id="ARBA00034000"/>
    </source>
</evidence>
<dbReference type="SUPFAM" id="SSF56601">
    <property type="entry name" value="beta-lactamase/transpeptidase-like"/>
    <property type="match status" value="1"/>
</dbReference>
<evidence type="ECO:0000256" key="10">
    <source>
        <dbReference type="ARBA" id="ARBA00022984"/>
    </source>
</evidence>
<dbReference type="GO" id="GO:0009252">
    <property type="term" value="P:peptidoglycan biosynthetic process"/>
    <property type="evidence" value="ECO:0007669"/>
    <property type="project" value="UniProtKB-KW"/>
</dbReference>
<evidence type="ECO:0000256" key="5">
    <source>
        <dbReference type="ARBA" id="ARBA00022670"/>
    </source>
</evidence>
<dbReference type="FunFam" id="1.10.3810.10:FF:000001">
    <property type="entry name" value="Penicillin-binding protein 1A"/>
    <property type="match status" value="1"/>
</dbReference>
<dbReference type="InterPro" id="IPR012338">
    <property type="entry name" value="Beta-lactam/transpept-like"/>
</dbReference>
<evidence type="ECO:0000256" key="6">
    <source>
        <dbReference type="ARBA" id="ARBA00022676"/>
    </source>
</evidence>
<evidence type="ECO:0000256" key="12">
    <source>
        <dbReference type="ARBA" id="ARBA00023316"/>
    </source>
</evidence>
<evidence type="ECO:0000259" key="18">
    <source>
        <dbReference type="Pfam" id="PF00912"/>
    </source>
</evidence>
<keyword evidence="6 19" id="KW-0328">Glycosyltransferase</keyword>
<dbReference type="NCBIfam" id="TIGR02074">
    <property type="entry name" value="PBP_1a_fam"/>
    <property type="match status" value="1"/>
</dbReference>
<dbReference type="PROSITE" id="PS51257">
    <property type="entry name" value="PROKAR_LIPOPROTEIN"/>
    <property type="match status" value="1"/>
</dbReference>
<dbReference type="Pfam" id="PF00905">
    <property type="entry name" value="Transpeptidase"/>
    <property type="match status" value="1"/>
</dbReference>
<evidence type="ECO:0000259" key="17">
    <source>
        <dbReference type="Pfam" id="PF00905"/>
    </source>
</evidence>
<dbReference type="EMBL" id="CADCTV010000593">
    <property type="protein sequence ID" value="CAA9345499.1"/>
    <property type="molecule type" value="Genomic_DNA"/>
</dbReference>
<evidence type="ECO:0000256" key="3">
    <source>
        <dbReference type="ARBA" id="ARBA00007739"/>
    </source>
</evidence>
<dbReference type="GO" id="GO:0071555">
    <property type="term" value="P:cell wall organization"/>
    <property type="evidence" value="ECO:0007669"/>
    <property type="project" value="UniProtKB-KW"/>
</dbReference>
<reference evidence="19" key="1">
    <citation type="submission" date="2020-02" db="EMBL/GenBank/DDBJ databases">
        <authorList>
            <person name="Meier V. D."/>
        </authorList>
    </citation>
    <scope>NUCLEOTIDE SEQUENCE</scope>
    <source>
        <strain evidence="19">AVDCRST_MAG89</strain>
    </source>
</reference>
<organism evidence="19">
    <name type="scientific">uncultured Gemmatimonadota bacterium</name>
    <dbReference type="NCBI Taxonomy" id="203437"/>
    <lineage>
        <taxon>Bacteria</taxon>
        <taxon>Pseudomonadati</taxon>
        <taxon>Gemmatimonadota</taxon>
        <taxon>environmental samples</taxon>
    </lineage>
</organism>
<feature type="domain" description="Glycosyl transferase family 51" evidence="18">
    <location>
        <begin position="56"/>
        <end position="234"/>
    </location>
</feature>
<dbReference type="Gene3D" id="1.10.3810.10">
    <property type="entry name" value="Biosynthetic peptidoglycan transglycosylase-like"/>
    <property type="match status" value="1"/>
</dbReference>
<keyword evidence="7 19" id="KW-0808">Transferase</keyword>
<dbReference type="Pfam" id="PF00912">
    <property type="entry name" value="Transgly"/>
    <property type="match status" value="1"/>
</dbReference>
<name>A0A6J4M028_9BACT</name>
<evidence type="ECO:0000256" key="4">
    <source>
        <dbReference type="ARBA" id="ARBA00022645"/>
    </source>
</evidence>
<gene>
    <name evidence="19" type="ORF">AVDCRST_MAG89-2840</name>
</gene>
<evidence type="ECO:0000256" key="8">
    <source>
        <dbReference type="ARBA" id="ARBA00022801"/>
    </source>
</evidence>
<dbReference type="GO" id="GO:0008360">
    <property type="term" value="P:regulation of cell shape"/>
    <property type="evidence" value="ECO:0007669"/>
    <property type="project" value="UniProtKB-KW"/>
</dbReference>
<evidence type="ECO:0000256" key="9">
    <source>
        <dbReference type="ARBA" id="ARBA00022960"/>
    </source>
</evidence>
<dbReference type="GO" id="GO:0006508">
    <property type="term" value="P:proteolysis"/>
    <property type="evidence" value="ECO:0007669"/>
    <property type="project" value="UniProtKB-KW"/>
</dbReference>